<comment type="caution">
    <text evidence="1">The sequence shown here is derived from an EMBL/GenBank/DDBJ whole genome shotgun (WGS) entry which is preliminary data.</text>
</comment>
<proteinExistence type="predicted"/>
<reference evidence="1" key="1">
    <citation type="submission" date="2021-02" db="EMBL/GenBank/DDBJ databases">
        <authorList>
            <consortium name="DOE Joint Genome Institute"/>
            <person name="Ahrendt S."/>
            <person name="Looney B.P."/>
            <person name="Miyauchi S."/>
            <person name="Morin E."/>
            <person name="Drula E."/>
            <person name="Courty P.E."/>
            <person name="Chicoki N."/>
            <person name="Fauchery L."/>
            <person name="Kohler A."/>
            <person name="Kuo A."/>
            <person name="Labutti K."/>
            <person name="Pangilinan J."/>
            <person name="Lipzen A."/>
            <person name="Riley R."/>
            <person name="Andreopoulos W."/>
            <person name="He G."/>
            <person name="Johnson J."/>
            <person name="Barry K.W."/>
            <person name="Grigoriev I.V."/>
            <person name="Nagy L."/>
            <person name="Hibbett D."/>
            <person name="Henrissat B."/>
            <person name="Matheny P.B."/>
            <person name="Labbe J."/>
            <person name="Martin F."/>
        </authorList>
    </citation>
    <scope>NUCLEOTIDE SEQUENCE</scope>
    <source>
        <strain evidence="1">EC-137</strain>
    </source>
</reference>
<protein>
    <submittedName>
        <fullName evidence="1">Uncharacterized protein</fullName>
    </submittedName>
</protein>
<gene>
    <name evidence="1" type="ORF">K488DRAFT_83880</name>
</gene>
<evidence type="ECO:0000313" key="1">
    <source>
        <dbReference type="EMBL" id="KAI0034585.1"/>
    </source>
</evidence>
<accession>A0ACB8QS86</accession>
<name>A0ACB8QS86_9AGAM</name>
<organism evidence="1 2">
    <name type="scientific">Vararia minispora EC-137</name>
    <dbReference type="NCBI Taxonomy" id="1314806"/>
    <lineage>
        <taxon>Eukaryota</taxon>
        <taxon>Fungi</taxon>
        <taxon>Dikarya</taxon>
        <taxon>Basidiomycota</taxon>
        <taxon>Agaricomycotina</taxon>
        <taxon>Agaricomycetes</taxon>
        <taxon>Russulales</taxon>
        <taxon>Lachnocladiaceae</taxon>
        <taxon>Vararia</taxon>
    </lineage>
</organism>
<sequence>MRLTYSTYNISNTGLVSDDGRELYHISTSRWGQKTTVRKLTDGSPPTHVPLAVIRFRWRKDLIEWGDRTIEARSWLEKSGTFSSARTFTTAGGQQYKWRTDSVRWWLERADGSEVARSHNASLGIIGKTKHKAYLDIGDDISADIDDVVVSFVYLKVLQERQQSAANSASSSAAAGAAAAAAAA</sequence>
<dbReference type="EMBL" id="MU273498">
    <property type="protein sequence ID" value="KAI0034585.1"/>
    <property type="molecule type" value="Genomic_DNA"/>
</dbReference>
<keyword evidence="2" id="KW-1185">Reference proteome</keyword>
<reference evidence="1" key="2">
    <citation type="journal article" date="2022" name="New Phytol.">
        <title>Evolutionary transition to the ectomycorrhizal habit in the genomes of a hyperdiverse lineage of mushroom-forming fungi.</title>
        <authorList>
            <person name="Looney B."/>
            <person name="Miyauchi S."/>
            <person name="Morin E."/>
            <person name="Drula E."/>
            <person name="Courty P.E."/>
            <person name="Kohler A."/>
            <person name="Kuo A."/>
            <person name="LaButti K."/>
            <person name="Pangilinan J."/>
            <person name="Lipzen A."/>
            <person name="Riley R."/>
            <person name="Andreopoulos W."/>
            <person name="He G."/>
            <person name="Johnson J."/>
            <person name="Nolan M."/>
            <person name="Tritt A."/>
            <person name="Barry K.W."/>
            <person name="Grigoriev I.V."/>
            <person name="Nagy L.G."/>
            <person name="Hibbett D."/>
            <person name="Henrissat B."/>
            <person name="Matheny P.B."/>
            <person name="Labbe J."/>
            <person name="Martin F.M."/>
        </authorList>
    </citation>
    <scope>NUCLEOTIDE SEQUENCE</scope>
    <source>
        <strain evidence="1">EC-137</strain>
    </source>
</reference>
<evidence type="ECO:0000313" key="2">
    <source>
        <dbReference type="Proteomes" id="UP000814128"/>
    </source>
</evidence>
<dbReference type="Proteomes" id="UP000814128">
    <property type="component" value="Unassembled WGS sequence"/>
</dbReference>